<sequence length="1080" mass="128641">MKIKDNLQNLIYDCIKKSIQILKYLYSPLKKDVNQQISKKSIILIRNLKFFSKIENLRFFLIELINQLIYQSFVYYQLSNICIIINIQNMSDIKQKEKYYIVINYLNQIDPSFRFISFPIIDPKTYNAQLRINHVKTLPTLTFYKAMEKELNAVINKEFTSSQELKQLALRLINNLKQEREIMEYNQKLRQVQIEAQRDLKRIFLKVKEITQNIEKNLNLDKKADFIDNLFNNIKQINLIIGEAQLIYQSLLQIEIQTSIDLTHYIGLFSDEQNSKLLIAFGYDENAIEMIDFLDHVIDVLEDCYQKCKEATEEQEASKSAFLALQMEQTFSEGKEYFQVTNSLYHQLCAYIYLEFQRMIKYTREELKKLEPYLAKINKNICEILYLHFIKKRETEKIKDEFQGLVNRIKVGVKEPLRSKDNENLVKSIENESNRLLDELRSCKETYNLYTAECFTVFFEHKKMRRKKEIKQLKNDIRLFQQTLKFIREIIDSEEPLDKNMKDSQNFMKLIEETKTRFEKIQQNKTRSKLPHQNEEINKIRNEAKKIYLQSEDQIVQLQQYIIKFEQYYNVSYVSIFEHLFEKKYIQLKNTRELLYQIQDAIIEMLSQESKILRVDCEQIRDETDSLLKDIFVFLDSIDAKLLTRTDNKYLLDDIGTNILKLLMRLKKNQAQIEINLQDESLIISYELSSELKKMGQSLSIQLTNLEALGIIIESRSYFNSQLIVNTVYEFMDNEPEFKVLDSMLKDLPAHKKDVEEFISEYQQKVSSQLLMLSRARIELEQFFQKNFGDMMECHKVILSQYEEYTKKYNNNVVLLDSNFLNVITPIVTSYQRISNIIIDIMSNSIFQADLKNKIRDLLNKYLNKLKQNYVTDNLINIQRTCHVLIFYNKIKEEIVQKYHQIVRNSMDCSMSAINQVIKNMSVPSDEFMSLMKDMRWAKVFYKTNGNLLKFINVGDYNSLLEKTQALEDFFFQLQNYIKTLEQQYNYAIVKSGKFPSDKDDDDNDDESEEEKKQIDQQQNLQKQLEGKQPKNEKLKNVVQKIIEQLQDNYNFHFDGDAQKMAMVLIKLLQTIFYPILQEK</sequence>
<dbReference type="KEGG" id="tet:TTHERM_00129420"/>
<keyword evidence="4" id="KW-1185">Reference proteome</keyword>
<keyword evidence="1" id="KW-0175">Coiled coil</keyword>
<gene>
    <name evidence="3" type="ORF">TTHERM_00129420</name>
</gene>
<proteinExistence type="predicted"/>
<dbReference type="RefSeq" id="XP_001016411.2">
    <property type="nucleotide sequence ID" value="XM_001016411.2"/>
</dbReference>
<dbReference type="AlphaFoldDB" id="I7MJB9"/>
<feature type="coiled-coil region" evidence="1">
    <location>
        <begin position="175"/>
        <end position="202"/>
    </location>
</feature>
<evidence type="ECO:0000313" key="4">
    <source>
        <dbReference type="Proteomes" id="UP000009168"/>
    </source>
</evidence>
<protein>
    <submittedName>
        <fullName evidence="3">Uncharacterized protein</fullName>
    </submittedName>
</protein>
<reference evidence="4" key="1">
    <citation type="journal article" date="2006" name="PLoS Biol.">
        <title>Macronuclear genome sequence of the ciliate Tetrahymena thermophila, a model eukaryote.</title>
        <authorList>
            <person name="Eisen J.A."/>
            <person name="Coyne R.S."/>
            <person name="Wu M."/>
            <person name="Wu D."/>
            <person name="Thiagarajan M."/>
            <person name="Wortman J.R."/>
            <person name="Badger J.H."/>
            <person name="Ren Q."/>
            <person name="Amedeo P."/>
            <person name="Jones K.M."/>
            <person name="Tallon L.J."/>
            <person name="Delcher A.L."/>
            <person name="Salzberg S.L."/>
            <person name="Silva J.C."/>
            <person name="Haas B.J."/>
            <person name="Majoros W.H."/>
            <person name="Farzad M."/>
            <person name="Carlton J.M."/>
            <person name="Smith R.K. Jr."/>
            <person name="Garg J."/>
            <person name="Pearlman R.E."/>
            <person name="Karrer K.M."/>
            <person name="Sun L."/>
            <person name="Manning G."/>
            <person name="Elde N.C."/>
            <person name="Turkewitz A.P."/>
            <person name="Asai D.J."/>
            <person name="Wilkes D.E."/>
            <person name="Wang Y."/>
            <person name="Cai H."/>
            <person name="Collins K."/>
            <person name="Stewart B.A."/>
            <person name="Lee S.R."/>
            <person name="Wilamowska K."/>
            <person name="Weinberg Z."/>
            <person name="Ruzzo W.L."/>
            <person name="Wloga D."/>
            <person name="Gaertig J."/>
            <person name="Frankel J."/>
            <person name="Tsao C.-C."/>
            <person name="Gorovsky M.A."/>
            <person name="Keeling P.J."/>
            <person name="Waller R.F."/>
            <person name="Patron N.J."/>
            <person name="Cherry J.M."/>
            <person name="Stover N.A."/>
            <person name="Krieger C.J."/>
            <person name="del Toro C."/>
            <person name="Ryder H.F."/>
            <person name="Williamson S.C."/>
            <person name="Barbeau R.A."/>
            <person name="Hamilton E.P."/>
            <person name="Orias E."/>
        </authorList>
    </citation>
    <scope>NUCLEOTIDE SEQUENCE [LARGE SCALE GENOMIC DNA]</scope>
    <source>
        <strain evidence="4">SB210</strain>
    </source>
</reference>
<evidence type="ECO:0000256" key="2">
    <source>
        <dbReference type="SAM" id="MobiDB-lite"/>
    </source>
</evidence>
<dbReference type="EMBL" id="GG662699">
    <property type="protein sequence ID" value="EAR96166.2"/>
    <property type="molecule type" value="Genomic_DNA"/>
</dbReference>
<accession>I7MJB9</accession>
<evidence type="ECO:0000256" key="1">
    <source>
        <dbReference type="SAM" id="Coils"/>
    </source>
</evidence>
<dbReference type="InParanoid" id="I7MJB9"/>
<feature type="region of interest" description="Disordered" evidence="2">
    <location>
        <begin position="993"/>
        <end position="1029"/>
    </location>
</feature>
<name>I7MJB9_TETTS</name>
<evidence type="ECO:0000313" key="3">
    <source>
        <dbReference type="EMBL" id="EAR96166.2"/>
    </source>
</evidence>
<dbReference type="Proteomes" id="UP000009168">
    <property type="component" value="Unassembled WGS sequence"/>
</dbReference>
<organism evidence="3 4">
    <name type="scientific">Tetrahymena thermophila (strain SB210)</name>
    <dbReference type="NCBI Taxonomy" id="312017"/>
    <lineage>
        <taxon>Eukaryota</taxon>
        <taxon>Sar</taxon>
        <taxon>Alveolata</taxon>
        <taxon>Ciliophora</taxon>
        <taxon>Intramacronucleata</taxon>
        <taxon>Oligohymenophorea</taxon>
        <taxon>Hymenostomatida</taxon>
        <taxon>Tetrahymenina</taxon>
        <taxon>Tetrahymenidae</taxon>
        <taxon>Tetrahymena</taxon>
    </lineage>
</organism>
<feature type="compositionally biased region" description="Acidic residues" evidence="2">
    <location>
        <begin position="999"/>
        <end position="1009"/>
    </location>
</feature>
<dbReference type="GeneID" id="7825657"/>